<organism evidence="2 3">
    <name type="scientific">Nonomuraea jabiensis</name>
    <dbReference type="NCBI Taxonomy" id="882448"/>
    <lineage>
        <taxon>Bacteria</taxon>
        <taxon>Bacillati</taxon>
        <taxon>Actinomycetota</taxon>
        <taxon>Actinomycetes</taxon>
        <taxon>Streptosporangiales</taxon>
        <taxon>Streptosporangiaceae</taxon>
        <taxon>Nonomuraea</taxon>
    </lineage>
</organism>
<evidence type="ECO:0000256" key="1">
    <source>
        <dbReference type="SAM" id="MobiDB-lite"/>
    </source>
</evidence>
<sequence>MGLFSVLLIGGGVVAFLYMRDSAQNSPVALPTADPVPTTTTAPQSDPPSTTPSDPPASEPAQPTPAPSDTKSATSKRVDPGSPLTDDEFEDWDFKLGDVKLQAKKVAGWTYDSCDPVDGQGVLAKNHCLRAVQLAYSAYGGHIKAVQLVLSFPSEGAAKTAATRLASLTSDAVKWHTDRTHKSYVYGKMRSGASKKYVVITVLTADKAAKPMATYYHQYLQSDIASYFLFRDLTITS</sequence>
<feature type="region of interest" description="Disordered" evidence="1">
    <location>
        <begin position="29"/>
        <end position="89"/>
    </location>
</feature>
<name>A0A7W9G5F6_9ACTN</name>
<accession>A0A7W9G5F6</accession>
<feature type="compositionally biased region" description="Pro residues" evidence="1">
    <location>
        <begin position="45"/>
        <end position="66"/>
    </location>
</feature>
<proteinExistence type="predicted"/>
<evidence type="ECO:0000313" key="2">
    <source>
        <dbReference type="EMBL" id="MBB5777575.1"/>
    </source>
</evidence>
<dbReference type="EMBL" id="JACHMB010000001">
    <property type="protein sequence ID" value="MBB5777575.1"/>
    <property type="molecule type" value="Genomic_DNA"/>
</dbReference>
<dbReference type="Proteomes" id="UP000579153">
    <property type="component" value="Unassembled WGS sequence"/>
</dbReference>
<feature type="compositionally biased region" description="Low complexity" evidence="1">
    <location>
        <begin position="29"/>
        <end position="44"/>
    </location>
</feature>
<reference evidence="2 3" key="1">
    <citation type="submission" date="2020-08" db="EMBL/GenBank/DDBJ databases">
        <title>Sequencing the genomes of 1000 actinobacteria strains.</title>
        <authorList>
            <person name="Klenk H.-P."/>
        </authorList>
    </citation>
    <scope>NUCLEOTIDE SEQUENCE [LARGE SCALE GENOMIC DNA]</scope>
    <source>
        <strain evidence="2 3">DSM 45507</strain>
    </source>
</reference>
<comment type="caution">
    <text evidence="2">The sequence shown here is derived from an EMBL/GenBank/DDBJ whole genome shotgun (WGS) entry which is preliminary data.</text>
</comment>
<gene>
    <name evidence="2" type="ORF">HD596_004331</name>
</gene>
<keyword evidence="3" id="KW-1185">Reference proteome</keyword>
<evidence type="ECO:0000313" key="3">
    <source>
        <dbReference type="Proteomes" id="UP000579153"/>
    </source>
</evidence>
<dbReference type="AlphaFoldDB" id="A0A7W9G5F6"/>
<protein>
    <submittedName>
        <fullName evidence="2">Uncharacterized protein</fullName>
    </submittedName>
</protein>
<dbReference type="RefSeq" id="WP_185071121.1">
    <property type="nucleotide sequence ID" value="NZ_JACHMB010000001.1"/>
</dbReference>